<dbReference type="Proteomes" id="UP000216998">
    <property type="component" value="Unassembled WGS sequence"/>
</dbReference>
<accession>A0A255YXW1</accession>
<evidence type="ECO:0000313" key="2">
    <source>
        <dbReference type="EMBL" id="OYQ33515.1"/>
    </source>
</evidence>
<gene>
    <name evidence="2" type="ORF">CHU95_14055</name>
</gene>
<name>A0A255YXW1_9PROT</name>
<keyword evidence="1" id="KW-0732">Signal</keyword>
<feature type="signal peptide" evidence="1">
    <location>
        <begin position="1"/>
        <end position="25"/>
    </location>
</feature>
<feature type="chain" id="PRO_5013214075" evidence="1">
    <location>
        <begin position="26"/>
        <end position="74"/>
    </location>
</feature>
<reference evidence="2 3" key="1">
    <citation type="submission" date="2017-07" db="EMBL/GenBank/DDBJ databases">
        <title>Niveispirillum cyanobacteriorum sp. nov., isolated from cyanobacterial aggregates in a eutrophic lake.</title>
        <authorList>
            <person name="Cai H."/>
        </authorList>
    </citation>
    <scope>NUCLEOTIDE SEQUENCE [LARGE SCALE GENOMIC DNA]</scope>
    <source>
        <strain evidence="3">TH1-14</strain>
    </source>
</reference>
<protein>
    <submittedName>
        <fullName evidence="2">Uncharacterized protein</fullName>
    </submittedName>
</protein>
<evidence type="ECO:0000256" key="1">
    <source>
        <dbReference type="SAM" id="SignalP"/>
    </source>
</evidence>
<dbReference type="OrthoDB" id="7366201at2"/>
<organism evidence="2 3">
    <name type="scientific">Niveispirillum lacus</name>
    <dbReference type="NCBI Taxonomy" id="1981099"/>
    <lineage>
        <taxon>Bacteria</taxon>
        <taxon>Pseudomonadati</taxon>
        <taxon>Pseudomonadota</taxon>
        <taxon>Alphaproteobacteria</taxon>
        <taxon>Rhodospirillales</taxon>
        <taxon>Azospirillaceae</taxon>
        <taxon>Niveispirillum</taxon>
    </lineage>
</organism>
<dbReference type="EMBL" id="NOXU01000030">
    <property type="protein sequence ID" value="OYQ33515.1"/>
    <property type="molecule type" value="Genomic_DNA"/>
</dbReference>
<dbReference type="AlphaFoldDB" id="A0A255YXW1"/>
<keyword evidence="3" id="KW-1185">Reference proteome</keyword>
<dbReference type="RefSeq" id="WP_094456958.1">
    <property type="nucleotide sequence ID" value="NZ_NOXU01000030.1"/>
</dbReference>
<sequence>MPSPPFLARAVPLLFLLLLAGCASPCQRIGAELRQLNADAIREPAMVGDGRYIARFQELAAQSVERNCLVDHRH</sequence>
<comment type="caution">
    <text evidence="2">The sequence shown here is derived from an EMBL/GenBank/DDBJ whole genome shotgun (WGS) entry which is preliminary data.</text>
</comment>
<proteinExistence type="predicted"/>
<evidence type="ECO:0000313" key="3">
    <source>
        <dbReference type="Proteomes" id="UP000216998"/>
    </source>
</evidence>